<evidence type="ECO:0000256" key="3">
    <source>
        <dbReference type="ARBA" id="ARBA00022448"/>
    </source>
</evidence>
<dbReference type="Proteomes" id="UP001652564">
    <property type="component" value="Unassembled WGS sequence"/>
</dbReference>
<accession>A0ABT2ZKH4</accession>
<proteinExistence type="inferred from homology"/>
<evidence type="ECO:0000256" key="2">
    <source>
        <dbReference type="ARBA" id="ARBA00015915"/>
    </source>
</evidence>
<evidence type="ECO:0000313" key="9">
    <source>
        <dbReference type="Proteomes" id="UP001652564"/>
    </source>
</evidence>
<organism evidence="8 9">
    <name type="scientific">Albidovulum litorale</name>
    <dbReference type="NCBI Taxonomy" id="2984134"/>
    <lineage>
        <taxon>Bacteria</taxon>
        <taxon>Pseudomonadati</taxon>
        <taxon>Pseudomonadota</taxon>
        <taxon>Alphaproteobacteria</taxon>
        <taxon>Rhodobacterales</taxon>
        <taxon>Paracoccaceae</taxon>
        <taxon>Albidovulum</taxon>
    </lineage>
</organism>
<evidence type="ECO:0000313" key="8">
    <source>
        <dbReference type="EMBL" id="MCV2871624.1"/>
    </source>
</evidence>
<dbReference type="Gene3D" id="3.40.50.1980">
    <property type="entry name" value="Nitrogenase molybdenum iron protein domain"/>
    <property type="match status" value="2"/>
</dbReference>
<dbReference type="PANTHER" id="PTHR42953">
    <property type="entry name" value="HIGH-AFFINITY ZINC UPTAKE SYSTEM PROTEIN ZNUA-RELATED"/>
    <property type="match status" value="1"/>
</dbReference>
<feature type="chain" id="PRO_5045292147" description="High-affinity zinc uptake system protein ZnuA" evidence="7">
    <location>
        <begin position="21"/>
        <end position="323"/>
    </location>
</feature>
<evidence type="ECO:0000256" key="7">
    <source>
        <dbReference type="SAM" id="SignalP"/>
    </source>
</evidence>
<comment type="caution">
    <text evidence="8">The sequence shown here is derived from an EMBL/GenBank/DDBJ whole genome shotgun (WGS) entry which is preliminary data.</text>
</comment>
<keyword evidence="9" id="KW-1185">Reference proteome</keyword>
<keyword evidence="5" id="KW-0864">Zinc transport</keyword>
<gene>
    <name evidence="8" type="ORF">OEZ71_04880</name>
</gene>
<dbReference type="EMBL" id="JAOWKZ010000001">
    <property type="protein sequence ID" value="MCV2871624.1"/>
    <property type="molecule type" value="Genomic_DNA"/>
</dbReference>
<feature type="signal peptide" evidence="7">
    <location>
        <begin position="1"/>
        <end position="20"/>
    </location>
</feature>
<dbReference type="PANTHER" id="PTHR42953:SF3">
    <property type="entry name" value="HIGH-AFFINITY ZINC UPTAKE SYSTEM PROTEIN ZNUA"/>
    <property type="match status" value="1"/>
</dbReference>
<evidence type="ECO:0000256" key="1">
    <source>
        <dbReference type="ARBA" id="ARBA00011028"/>
    </source>
</evidence>
<sequence length="323" mass="34203">MRPVIALSTCLVLAAAPSLAEVPEVVTDIPAVHSLVSQVMGDLGTPTLLLDQGADAHDFQLRPSQISAVQGADLIVWIGPELTPWLDRIVDEGSGEQSLSLLHQTGTTIREFEADHNDESDHDAHTGHSHGMDGHDHAHHAPVAGEHDHDGLDPHAWLDPDNAALWIGLIADALVERDPGNAVTYRANASLALSRINTIKDELEEQLTTVKDQPIVVAHDAYGYFADHFGLTIAASLAEGDAADPGAARRSELRALLKSGGAVCIFPEAMGDPDMVTLLAEGTDTRIGAPLDPEGRGLQPGPMLYDQILVGMVTAITDCLAGN</sequence>
<dbReference type="SUPFAM" id="SSF53807">
    <property type="entry name" value="Helical backbone' metal receptor"/>
    <property type="match status" value="1"/>
</dbReference>
<feature type="region of interest" description="Disordered" evidence="6">
    <location>
        <begin position="117"/>
        <end position="152"/>
    </location>
</feature>
<dbReference type="InterPro" id="IPR006127">
    <property type="entry name" value="ZnuA-like"/>
</dbReference>
<protein>
    <recommendedName>
        <fullName evidence="2">High-affinity zinc uptake system protein ZnuA</fullName>
    </recommendedName>
</protein>
<dbReference type="InterPro" id="IPR050492">
    <property type="entry name" value="Bact_metal-bind_prot9"/>
</dbReference>
<evidence type="ECO:0000256" key="4">
    <source>
        <dbReference type="ARBA" id="ARBA00022729"/>
    </source>
</evidence>
<keyword evidence="5" id="KW-0862">Zinc</keyword>
<keyword evidence="5" id="KW-0406">Ion transport</keyword>
<evidence type="ECO:0000256" key="5">
    <source>
        <dbReference type="ARBA" id="ARBA00022906"/>
    </source>
</evidence>
<name>A0ABT2ZKH4_9RHOB</name>
<dbReference type="RefSeq" id="WP_263738789.1">
    <property type="nucleotide sequence ID" value="NZ_JAOWKZ010000001.1"/>
</dbReference>
<reference evidence="8 9" key="1">
    <citation type="submission" date="2022-10" db="EMBL/GenBank/DDBJ databases">
        <title>Defluviimonas sp. nov., isolated from ocean surface sediments.</title>
        <authorList>
            <person name="He W."/>
            <person name="Wang L."/>
            <person name="Zhang D.-F."/>
        </authorList>
    </citation>
    <scope>NUCLEOTIDE SEQUENCE [LARGE SCALE GENOMIC DNA]</scope>
    <source>
        <strain evidence="8 9">WL0050</strain>
    </source>
</reference>
<keyword evidence="4 7" id="KW-0732">Signal</keyword>
<keyword evidence="3" id="KW-0813">Transport</keyword>
<dbReference type="Pfam" id="PF01297">
    <property type="entry name" value="ZnuA"/>
    <property type="match status" value="1"/>
</dbReference>
<evidence type="ECO:0000256" key="6">
    <source>
        <dbReference type="SAM" id="MobiDB-lite"/>
    </source>
</evidence>
<feature type="compositionally biased region" description="Basic and acidic residues" evidence="6">
    <location>
        <begin position="117"/>
        <end position="136"/>
    </location>
</feature>
<comment type="similarity">
    <text evidence="1">Belongs to the bacterial solute-binding protein 9 family.</text>
</comment>